<evidence type="ECO:0000313" key="1">
    <source>
        <dbReference type="EMBL" id="CAF1542396.1"/>
    </source>
</evidence>
<dbReference type="Proteomes" id="UP000663834">
    <property type="component" value="Unassembled WGS sequence"/>
</dbReference>
<evidence type="ECO:0000313" key="3">
    <source>
        <dbReference type="Proteomes" id="UP000663834"/>
    </source>
</evidence>
<organism evidence="1 3">
    <name type="scientific">Rotaria magnacalcarata</name>
    <dbReference type="NCBI Taxonomy" id="392030"/>
    <lineage>
        <taxon>Eukaryota</taxon>
        <taxon>Metazoa</taxon>
        <taxon>Spiralia</taxon>
        <taxon>Gnathifera</taxon>
        <taxon>Rotifera</taxon>
        <taxon>Eurotatoria</taxon>
        <taxon>Bdelloidea</taxon>
        <taxon>Philodinida</taxon>
        <taxon>Philodinidae</taxon>
        <taxon>Rotaria</taxon>
    </lineage>
</organism>
<comment type="caution">
    <text evidence="1">The sequence shown here is derived from an EMBL/GenBank/DDBJ whole genome shotgun (WGS) entry which is preliminary data.</text>
</comment>
<accession>A0A815W257</accession>
<dbReference type="EMBL" id="CAJNOW010008681">
    <property type="protein sequence ID" value="CAF1542396.1"/>
    <property type="molecule type" value="Genomic_DNA"/>
</dbReference>
<proteinExistence type="predicted"/>
<gene>
    <name evidence="2" type="ORF">GIL414_LOCUS35098</name>
    <name evidence="1" type="ORF">KQP761_LOCUS17054</name>
</gene>
<dbReference type="InterPro" id="IPR027417">
    <property type="entry name" value="P-loop_NTPase"/>
</dbReference>
<dbReference type="Gene3D" id="3.40.50.300">
    <property type="entry name" value="P-loop containing nucleotide triphosphate hydrolases"/>
    <property type="match status" value="1"/>
</dbReference>
<evidence type="ECO:0000313" key="2">
    <source>
        <dbReference type="EMBL" id="CAF4508989.1"/>
    </source>
</evidence>
<feature type="non-terminal residue" evidence="1">
    <location>
        <position position="36"/>
    </location>
</feature>
<sequence length="36" mass="4218">MQKGEIVEEGDHESLMNIQGLYFNLAKQQNLRQPEE</sequence>
<reference evidence="1" key="1">
    <citation type="submission" date="2021-02" db="EMBL/GenBank/DDBJ databases">
        <authorList>
            <person name="Nowell W R."/>
        </authorList>
    </citation>
    <scope>NUCLEOTIDE SEQUENCE</scope>
</reference>
<name>A0A815W257_9BILA</name>
<dbReference type="Proteomes" id="UP000681720">
    <property type="component" value="Unassembled WGS sequence"/>
</dbReference>
<dbReference type="EMBL" id="CAJOBJ010082925">
    <property type="protein sequence ID" value="CAF4508989.1"/>
    <property type="molecule type" value="Genomic_DNA"/>
</dbReference>
<dbReference type="AlphaFoldDB" id="A0A815W257"/>
<protein>
    <submittedName>
        <fullName evidence="1">Uncharacterized protein</fullName>
    </submittedName>
</protein>